<dbReference type="AlphaFoldDB" id="A0A8J2L5V3"/>
<reference evidence="2" key="1">
    <citation type="submission" date="2021-06" db="EMBL/GenBank/DDBJ databases">
        <authorList>
            <person name="Hodson N. C."/>
            <person name="Mongue J. A."/>
            <person name="Jaron S. K."/>
        </authorList>
    </citation>
    <scope>NUCLEOTIDE SEQUENCE</scope>
</reference>
<comment type="caution">
    <text evidence="2">The sequence shown here is derived from an EMBL/GenBank/DDBJ whole genome shotgun (WGS) entry which is preliminary data.</text>
</comment>
<organism evidence="2 3">
    <name type="scientific">Allacma fusca</name>
    <dbReference type="NCBI Taxonomy" id="39272"/>
    <lineage>
        <taxon>Eukaryota</taxon>
        <taxon>Metazoa</taxon>
        <taxon>Ecdysozoa</taxon>
        <taxon>Arthropoda</taxon>
        <taxon>Hexapoda</taxon>
        <taxon>Collembola</taxon>
        <taxon>Symphypleona</taxon>
        <taxon>Sminthuridae</taxon>
        <taxon>Allacma</taxon>
    </lineage>
</organism>
<sequence length="152" mass="17149">MRTTFVFVLVLVCVLEGLCNVHGPPECKLKAKQIMKKVMKVQLQCSRDMMLHDKTYEEYMKHVECLSKCALLKAGFIHDETAKVTEDTVRKAVIEKVHPEYKDKAEQTVIKCLQDHKAHDLDPADPACAGYRDVKQCIIDATADICGVAPIF</sequence>
<keyword evidence="3" id="KW-1185">Reference proteome</keyword>
<dbReference type="Proteomes" id="UP000708208">
    <property type="component" value="Unassembled WGS sequence"/>
</dbReference>
<protein>
    <submittedName>
        <fullName evidence="2">Uncharacterized protein</fullName>
    </submittedName>
</protein>
<accession>A0A8J2L5V3</accession>
<evidence type="ECO:0000256" key="1">
    <source>
        <dbReference type="SAM" id="SignalP"/>
    </source>
</evidence>
<dbReference type="Pfam" id="PF01395">
    <property type="entry name" value="PBP_GOBP"/>
    <property type="match status" value="1"/>
</dbReference>
<dbReference type="InterPro" id="IPR006170">
    <property type="entry name" value="PBP/GOBP"/>
</dbReference>
<evidence type="ECO:0000313" key="2">
    <source>
        <dbReference type="EMBL" id="CAG7816108.1"/>
    </source>
</evidence>
<feature type="signal peptide" evidence="1">
    <location>
        <begin position="1"/>
        <end position="19"/>
    </location>
</feature>
<feature type="chain" id="PRO_5035228723" evidence="1">
    <location>
        <begin position="20"/>
        <end position="152"/>
    </location>
</feature>
<name>A0A8J2L5V3_9HEXA</name>
<gene>
    <name evidence="2" type="ORF">AFUS01_LOCUS26742</name>
</gene>
<dbReference type="EMBL" id="CAJVCH010361194">
    <property type="protein sequence ID" value="CAG7816108.1"/>
    <property type="molecule type" value="Genomic_DNA"/>
</dbReference>
<evidence type="ECO:0000313" key="3">
    <source>
        <dbReference type="Proteomes" id="UP000708208"/>
    </source>
</evidence>
<proteinExistence type="predicted"/>
<dbReference type="GO" id="GO:0005549">
    <property type="term" value="F:odorant binding"/>
    <property type="evidence" value="ECO:0007669"/>
    <property type="project" value="InterPro"/>
</dbReference>
<keyword evidence="1" id="KW-0732">Signal</keyword>